<dbReference type="Proteomes" id="UP000596661">
    <property type="component" value="Chromosome 8"/>
</dbReference>
<evidence type="ECO:0000313" key="2">
    <source>
        <dbReference type="EnsemblPlants" id="cds.evm.model.08.344"/>
    </source>
</evidence>
<reference evidence="2" key="1">
    <citation type="submission" date="2018-11" db="EMBL/GenBank/DDBJ databases">
        <authorList>
            <person name="Grassa J C."/>
        </authorList>
    </citation>
    <scope>NUCLEOTIDE SEQUENCE [LARGE SCALE GENOMIC DNA]</scope>
</reference>
<dbReference type="EMBL" id="UZAU01000683">
    <property type="status" value="NOT_ANNOTATED_CDS"/>
    <property type="molecule type" value="Genomic_DNA"/>
</dbReference>
<keyword evidence="3" id="KW-1185">Reference proteome</keyword>
<name>A0A803QAY6_CANSA</name>
<accession>A0A803QAY6</accession>
<feature type="region of interest" description="Disordered" evidence="1">
    <location>
        <begin position="241"/>
        <end position="260"/>
    </location>
</feature>
<evidence type="ECO:0000256" key="1">
    <source>
        <dbReference type="SAM" id="MobiDB-lite"/>
    </source>
</evidence>
<dbReference type="Gramene" id="evm.model.08.344">
    <property type="protein sequence ID" value="cds.evm.model.08.344"/>
    <property type="gene ID" value="evm.TU.08.344"/>
</dbReference>
<protein>
    <submittedName>
        <fullName evidence="2">Uncharacterized protein</fullName>
    </submittedName>
</protein>
<reference evidence="2" key="2">
    <citation type="submission" date="2021-03" db="UniProtKB">
        <authorList>
            <consortium name="EnsemblPlants"/>
        </authorList>
    </citation>
    <scope>IDENTIFICATION</scope>
</reference>
<feature type="compositionally biased region" description="Polar residues" evidence="1">
    <location>
        <begin position="244"/>
        <end position="253"/>
    </location>
</feature>
<dbReference type="AlphaFoldDB" id="A0A803QAY6"/>
<evidence type="ECO:0000313" key="3">
    <source>
        <dbReference type="Proteomes" id="UP000596661"/>
    </source>
</evidence>
<proteinExistence type="predicted"/>
<organism evidence="2 3">
    <name type="scientific">Cannabis sativa</name>
    <name type="common">Hemp</name>
    <name type="synonym">Marijuana</name>
    <dbReference type="NCBI Taxonomy" id="3483"/>
    <lineage>
        <taxon>Eukaryota</taxon>
        <taxon>Viridiplantae</taxon>
        <taxon>Streptophyta</taxon>
        <taxon>Embryophyta</taxon>
        <taxon>Tracheophyta</taxon>
        <taxon>Spermatophyta</taxon>
        <taxon>Magnoliopsida</taxon>
        <taxon>eudicotyledons</taxon>
        <taxon>Gunneridae</taxon>
        <taxon>Pentapetalae</taxon>
        <taxon>rosids</taxon>
        <taxon>fabids</taxon>
        <taxon>Rosales</taxon>
        <taxon>Cannabaceae</taxon>
        <taxon>Cannabis</taxon>
    </lineage>
</organism>
<sequence length="280" mass="32204">MDPSNDKMKVKITLNEEEQTVFEFDFREPIDSELVLDGVLYARILTTKKVWLSTLQRQMVEHWNKKFLVIISEDEDMVVLTFRLPFMSKTKKLAEALGNKIGEFIEVFEDSLFEGCGPFLRIRVKIDVTKPLMRESYVHNSNIQTRETFTPVLCHEFHYTEGDHPPTTAPETFPSMEPDTFTDLTCIYIPISRHGNCFNTIATYPPLPKNIMAQNICTLSMPLTNATASPSLIVSTRMEKQGKENCSPNCNPKKQQERDSLRDILKRCRAEAKSQPHNQP</sequence>
<dbReference type="EnsemblPlants" id="evm.model.08.344">
    <property type="protein sequence ID" value="cds.evm.model.08.344"/>
    <property type="gene ID" value="evm.TU.08.344"/>
</dbReference>